<dbReference type="InterPro" id="IPR053888">
    <property type="entry name" value="MRM3-like_sub_bind"/>
</dbReference>
<evidence type="ECO:0000256" key="3">
    <source>
        <dbReference type="ARBA" id="ARBA00022679"/>
    </source>
</evidence>
<comment type="caution">
    <text evidence="6">The sequence shown here is derived from an EMBL/GenBank/DDBJ whole genome shotgun (WGS) entry which is preliminary data.</text>
</comment>
<protein>
    <submittedName>
        <fullName evidence="6">23S rRNA (Guanosine-2'-O-)-methyltransferase RlmB</fullName>
        <ecNumber evidence="6">2.1.1.185</ecNumber>
    </submittedName>
</protein>
<feature type="domain" description="tRNA/rRNA methyltransferase SpoU type" evidence="4">
    <location>
        <begin position="115"/>
        <end position="254"/>
    </location>
</feature>
<dbReference type="GO" id="GO:0008173">
    <property type="term" value="F:RNA methyltransferase activity"/>
    <property type="evidence" value="ECO:0007669"/>
    <property type="project" value="InterPro"/>
</dbReference>
<dbReference type="GO" id="GO:0032259">
    <property type="term" value="P:methylation"/>
    <property type="evidence" value="ECO:0007669"/>
    <property type="project" value="UniProtKB-KW"/>
</dbReference>
<feature type="domain" description="MRM3-like substrate binding" evidence="5">
    <location>
        <begin position="11"/>
        <end position="96"/>
    </location>
</feature>
<dbReference type="AlphaFoldDB" id="A0A644V8X6"/>
<dbReference type="Gene3D" id="3.40.1280.10">
    <property type="match status" value="1"/>
</dbReference>
<proteinExistence type="inferred from homology"/>
<dbReference type="SUPFAM" id="SSF75217">
    <property type="entry name" value="alpha/beta knot"/>
    <property type="match status" value="1"/>
</dbReference>
<evidence type="ECO:0000259" key="5">
    <source>
        <dbReference type="Pfam" id="PF22435"/>
    </source>
</evidence>
<dbReference type="InterPro" id="IPR001537">
    <property type="entry name" value="SpoU_MeTrfase"/>
</dbReference>
<dbReference type="CDD" id="cd18104">
    <property type="entry name" value="SpoU-like_RNA-MTase"/>
    <property type="match status" value="1"/>
</dbReference>
<dbReference type="GO" id="GO:0006396">
    <property type="term" value="P:RNA processing"/>
    <property type="evidence" value="ECO:0007669"/>
    <property type="project" value="InterPro"/>
</dbReference>
<dbReference type="PANTHER" id="PTHR43191">
    <property type="entry name" value="RRNA METHYLTRANSFERASE 3"/>
    <property type="match status" value="1"/>
</dbReference>
<dbReference type="GO" id="GO:0003723">
    <property type="term" value="F:RNA binding"/>
    <property type="evidence" value="ECO:0007669"/>
    <property type="project" value="InterPro"/>
</dbReference>
<dbReference type="InterPro" id="IPR029026">
    <property type="entry name" value="tRNA_m1G_MTases_N"/>
</dbReference>
<dbReference type="InterPro" id="IPR051259">
    <property type="entry name" value="rRNA_Methyltransferase"/>
</dbReference>
<dbReference type="Pfam" id="PF00588">
    <property type="entry name" value="SpoU_methylase"/>
    <property type="match status" value="1"/>
</dbReference>
<dbReference type="PANTHER" id="PTHR43191:SF2">
    <property type="entry name" value="RRNA METHYLTRANSFERASE 3, MITOCHONDRIAL"/>
    <property type="match status" value="1"/>
</dbReference>
<dbReference type="Gene3D" id="3.30.1330.30">
    <property type="match status" value="1"/>
</dbReference>
<dbReference type="SUPFAM" id="SSF55315">
    <property type="entry name" value="L30e-like"/>
    <property type="match status" value="1"/>
</dbReference>
<comment type="similarity">
    <text evidence="1">Belongs to the class IV-like SAM-binding methyltransferase superfamily. RNA methyltransferase TrmH family.</text>
</comment>
<accession>A0A644V8X6</accession>
<dbReference type="EMBL" id="VSSQ01000242">
    <property type="protein sequence ID" value="MPL87667.1"/>
    <property type="molecule type" value="Genomic_DNA"/>
</dbReference>
<organism evidence="6">
    <name type="scientific">bioreactor metagenome</name>
    <dbReference type="NCBI Taxonomy" id="1076179"/>
    <lineage>
        <taxon>unclassified sequences</taxon>
        <taxon>metagenomes</taxon>
        <taxon>ecological metagenomes</taxon>
    </lineage>
</organism>
<sequence>MNDQPITSLQNQRIKEFVSLGTKSSERRKYGLFIVEGRRESLAACKAGYQIETLLWVRDMVSEEFVKSLQAVRVIEITSQVYEKVAYRGGTEGVIATVRQHDLKLDRIQLSENPLIIVLESVEKPGNLGAVLRTADAAKADAVIVCDPLTDIFNPNTIRSSLGGVFTNQVVACSSKEAYEWLTLNKIRIFTAELQASEWYHLTDMTTPLAIVMGTEAEGLKEFWRERADQRIKIPMRGELDSLNVSVSTAILCYEALRQRNFK</sequence>
<dbReference type="InterPro" id="IPR029028">
    <property type="entry name" value="Alpha/beta_knot_MTases"/>
</dbReference>
<keyword evidence="2 6" id="KW-0489">Methyltransferase</keyword>
<evidence type="ECO:0000259" key="4">
    <source>
        <dbReference type="Pfam" id="PF00588"/>
    </source>
</evidence>
<evidence type="ECO:0000256" key="2">
    <source>
        <dbReference type="ARBA" id="ARBA00022603"/>
    </source>
</evidence>
<keyword evidence="3 6" id="KW-0808">Transferase</keyword>
<dbReference type="EC" id="2.1.1.185" evidence="6"/>
<gene>
    <name evidence="6" type="primary">rlmB_11</name>
    <name evidence="6" type="ORF">SDC9_33668</name>
</gene>
<dbReference type="InterPro" id="IPR029064">
    <property type="entry name" value="Ribosomal_eL30-like_sf"/>
</dbReference>
<evidence type="ECO:0000313" key="6">
    <source>
        <dbReference type="EMBL" id="MPL87667.1"/>
    </source>
</evidence>
<dbReference type="Pfam" id="PF22435">
    <property type="entry name" value="MRM3-like_sub_bind"/>
    <property type="match status" value="1"/>
</dbReference>
<evidence type="ECO:0000256" key="1">
    <source>
        <dbReference type="ARBA" id="ARBA00007228"/>
    </source>
</evidence>
<reference evidence="6" key="1">
    <citation type="submission" date="2019-08" db="EMBL/GenBank/DDBJ databases">
        <authorList>
            <person name="Kucharzyk K."/>
            <person name="Murdoch R.W."/>
            <person name="Higgins S."/>
            <person name="Loffler F."/>
        </authorList>
    </citation>
    <scope>NUCLEOTIDE SEQUENCE</scope>
</reference>
<name>A0A644V8X6_9ZZZZ</name>